<comment type="caution">
    <text evidence="2">The sequence shown here is derived from an EMBL/GenBank/DDBJ whole genome shotgun (WGS) entry which is preliminary data.</text>
</comment>
<evidence type="ECO:0000313" key="3">
    <source>
        <dbReference type="Proteomes" id="UP000822688"/>
    </source>
</evidence>
<dbReference type="AlphaFoldDB" id="A0A8T0HDS1"/>
<dbReference type="GO" id="GO:0004674">
    <property type="term" value="F:protein serine/threonine kinase activity"/>
    <property type="evidence" value="ECO:0007669"/>
    <property type="project" value="TreeGrafter"/>
</dbReference>
<name>A0A8T0HDS1_CERPU</name>
<dbReference type="GO" id="GO:0005524">
    <property type="term" value="F:ATP binding"/>
    <property type="evidence" value="ECO:0007669"/>
    <property type="project" value="InterPro"/>
</dbReference>
<keyword evidence="3" id="KW-1185">Reference proteome</keyword>
<gene>
    <name evidence="2" type="ORF">KC19_6G063900</name>
</gene>
<dbReference type="Gene3D" id="1.10.510.10">
    <property type="entry name" value="Transferase(Phosphotransferase) domain 1"/>
    <property type="match status" value="1"/>
</dbReference>
<reference evidence="2 3" key="1">
    <citation type="submission" date="2020-06" db="EMBL/GenBank/DDBJ databases">
        <title>WGS assembly of Ceratodon purpureus strain R40.</title>
        <authorList>
            <person name="Carey S.B."/>
            <person name="Jenkins J."/>
            <person name="Shu S."/>
            <person name="Lovell J.T."/>
            <person name="Sreedasyam A."/>
            <person name="Maumus F."/>
            <person name="Tiley G.P."/>
            <person name="Fernandez-Pozo N."/>
            <person name="Barry K."/>
            <person name="Chen C."/>
            <person name="Wang M."/>
            <person name="Lipzen A."/>
            <person name="Daum C."/>
            <person name="Saski C.A."/>
            <person name="Payton A.C."/>
            <person name="Mcbreen J.C."/>
            <person name="Conrad R.E."/>
            <person name="Kollar L.M."/>
            <person name="Olsson S."/>
            <person name="Huttunen S."/>
            <person name="Landis J.B."/>
            <person name="Wickett N.J."/>
            <person name="Johnson M.G."/>
            <person name="Rensing S.A."/>
            <person name="Grimwood J."/>
            <person name="Schmutz J."/>
            <person name="Mcdaniel S.F."/>
        </authorList>
    </citation>
    <scope>NUCLEOTIDE SEQUENCE [LARGE SCALE GENOMIC DNA]</scope>
    <source>
        <strain evidence="2 3">R40</strain>
    </source>
</reference>
<evidence type="ECO:0000259" key="1">
    <source>
        <dbReference type="PROSITE" id="PS50011"/>
    </source>
</evidence>
<dbReference type="InterPro" id="IPR051681">
    <property type="entry name" value="Ser/Thr_Kinases-Pseudokinases"/>
</dbReference>
<dbReference type="InterPro" id="IPR001245">
    <property type="entry name" value="Ser-Thr/Tyr_kinase_cat_dom"/>
</dbReference>
<organism evidence="2 3">
    <name type="scientific">Ceratodon purpureus</name>
    <name type="common">Fire moss</name>
    <name type="synonym">Dicranum purpureum</name>
    <dbReference type="NCBI Taxonomy" id="3225"/>
    <lineage>
        <taxon>Eukaryota</taxon>
        <taxon>Viridiplantae</taxon>
        <taxon>Streptophyta</taxon>
        <taxon>Embryophyta</taxon>
        <taxon>Bryophyta</taxon>
        <taxon>Bryophytina</taxon>
        <taxon>Bryopsida</taxon>
        <taxon>Dicranidae</taxon>
        <taxon>Pseudoditrichales</taxon>
        <taxon>Ditrichaceae</taxon>
        <taxon>Ceratodon</taxon>
    </lineage>
</organism>
<dbReference type="Proteomes" id="UP000822688">
    <property type="component" value="Chromosome 6"/>
</dbReference>
<dbReference type="SUPFAM" id="SSF56112">
    <property type="entry name" value="Protein kinase-like (PK-like)"/>
    <property type="match status" value="1"/>
</dbReference>
<dbReference type="Pfam" id="PF07714">
    <property type="entry name" value="PK_Tyr_Ser-Thr"/>
    <property type="match status" value="1"/>
</dbReference>
<dbReference type="InterPro" id="IPR011009">
    <property type="entry name" value="Kinase-like_dom_sf"/>
</dbReference>
<dbReference type="PANTHER" id="PTHR44329:SF260">
    <property type="entry name" value="PROTEIN KINASE DOMAIN-CONTAINING PROTEIN"/>
    <property type="match status" value="1"/>
</dbReference>
<dbReference type="PANTHER" id="PTHR44329">
    <property type="entry name" value="SERINE/THREONINE-PROTEIN KINASE TNNI3K-RELATED"/>
    <property type="match status" value="1"/>
</dbReference>
<feature type="domain" description="Protein kinase" evidence="1">
    <location>
        <begin position="1"/>
        <end position="313"/>
    </location>
</feature>
<protein>
    <recommendedName>
        <fullName evidence="1">Protein kinase domain-containing protein</fullName>
    </recommendedName>
</protein>
<proteinExistence type="predicted"/>
<dbReference type="EMBL" id="CM026427">
    <property type="protein sequence ID" value="KAG0569075.1"/>
    <property type="molecule type" value="Genomic_DNA"/>
</dbReference>
<accession>A0A8T0HDS1</accession>
<evidence type="ECO:0000313" key="2">
    <source>
        <dbReference type="EMBL" id="KAG0569075.1"/>
    </source>
</evidence>
<sequence>MVHPMKITAALVRLFKTVRYDEISGDTQPTRASTTLATIPQVASSSNGVASRSEQLKQLRSRCATELEYEIESSKEHWTELDSERSEVFSEELMAENREAFKRLMEKWRCPRTGKCFFHDWGDSLKVRKKIAEGGQAEIFEAEFQDEDGMPSPCDKIVVKVFKSYHPLKDLERIWPLDPTQLQNFDLSHKGYTLDVADFESSVAVVGTGFWRAPEVLIALKNKEFGPKTWTRKGDVYSYAMTCYEVITGFIPFEDVNINVNDVISGARPSWHNIEDDIDDDILNLVSRCWHPIPLERPSFKEIVDFFNTRLYFVPSSPKNQGERTYSIDYTTEIMNKYYI</sequence>
<dbReference type="PROSITE" id="PS50011">
    <property type="entry name" value="PROTEIN_KINASE_DOM"/>
    <property type="match status" value="1"/>
</dbReference>
<dbReference type="InterPro" id="IPR000719">
    <property type="entry name" value="Prot_kinase_dom"/>
</dbReference>